<protein>
    <recommendedName>
        <fullName evidence="2 5">Basal-body rod modification protein FlgD</fullName>
    </recommendedName>
</protein>
<dbReference type="Gene3D" id="2.30.30.910">
    <property type="match status" value="1"/>
</dbReference>
<gene>
    <name evidence="8" type="ORF">C2E25_03565</name>
</gene>
<feature type="domain" description="FlgD Tudor-like" evidence="7">
    <location>
        <begin position="85"/>
        <end position="208"/>
    </location>
</feature>
<dbReference type="AlphaFoldDB" id="A0A2K2HCU5"/>
<organism evidence="8 9">
    <name type="scientific">Geothermobacter hydrogeniphilus</name>
    <dbReference type="NCBI Taxonomy" id="1969733"/>
    <lineage>
        <taxon>Bacteria</taxon>
        <taxon>Pseudomonadati</taxon>
        <taxon>Thermodesulfobacteriota</taxon>
        <taxon>Desulfuromonadia</taxon>
        <taxon>Desulfuromonadales</taxon>
        <taxon>Geothermobacteraceae</taxon>
        <taxon>Geothermobacter</taxon>
    </lineage>
</organism>
<evidence type="ECO:0000256" key="2">
    <source>
        <dbReference type="ARBA" id="ARBA00016013"/>
    </source>
</evidence>
<comment type="caution">
    <text evidence="8">The sequence shown here is derived from an EMBL/GenBank/DDBJ whole genome shotgun (WGS) entry which is preliminary data.</text>
</comment>
<dbReference type="RefSeq" id="WP_103114418.1">
    <property type="nucleotide sequence ID" value="NZ_PPFX01000005.1"/>
</dbReference>
<keyword evidence="3 5" id="KW-1005">Bacterial flagellum biogenesis</keyword>
<name>A0A2K2HCU5_9BACT</name>
<dbReference type="OrthoDB" id="9785233at2"/>
<dbReference type="InterPro" id="IPR025963">
    <property type="entry name" value="FLgD_Tudor"/>
</dbReference>
<keyword evidence="8" id="KW-0969">Cilium</keyword>
<evidence type="ECO:0000313" key="8">
    <source>
        <dbReference type="EMBL" id="PNU21122.1"/>
    </source>
</evidence>
<keyword evidence="8" id="KW-0966">Cell projection</keyword>
<evidence type="ECO:0000256" key="3">
    <source>
        <dbReference type="ARBA" id="ARBA00022795"/>
    </source>
</evidence>
<evidence type="ECO:0000256" key="5">
    <source>
        <dbReference type="RuleBase" id="RU362076"/>
    </source>
</evidence>
<comment type="similarity">
    <text evidence="1 5">Belongs to the FlgD family.</text>
</comment>
<dbReference type="Pfam" id="PF13860">
    <property type="entry name" value="FlgD_ig"/>
    <property type="match status" value="1"/>
</dbReference>
<evidence type="ECO:0000256" key="1">
    <source>
        <dbReference type="ARBA" id="ARBA00010577"/>
    </source>
</evidence>
<dbReference type="Gene3D" id="2.60.40.4070">
    <property type="match status" value="1"/>
</dbReference>
<dbReference type="Pfam" id="PF13861">
    <property type="entry name" value="FLgD_tudor"/>
    <property type="match status" value="1"/>
</dbReference>
<evidence type="ECO:0000259" key="7">
    <source>
        <dbReference type="Pfam" id="PF13861"/>
    </source>
</evidence>
<dbReference type="Proteomes" id="UP000236340">
    <property type="component" value="Unassembled WGS sequence"/>
</dbReference>
<dbReference type="Pfam" id="PF03963">
    <property type="entry name" value="FlgD"/>
    <property type="match status" value="1"/>
</dbReference>
<comment type="function">
    <text evidence="4 5">Required for flagellar hook formation. May act as a scaffolding protein.</text>
</comment>
<feature type="domain" description="FlgD/Vpr Ig-like" evidence="6">
    <location>
        <begin position="104"/>
        <end position="174"/>
    </location>
</feature>
<sequence>MATINGIGSQPNLAAATGNIASQALGKEDFLQLLVAQLQNQDPLNPADATEFTAQLAQFSSLEQMFNMNESMQKLTSLSGDMERLSALGLIGREVTAQTDLLKFEGAPVELGYRLPDSAARVTVHILDANNNTVATLAPPSKLVGEHFLSWDGTADNGVTVPKGSYRLAVNALDSEDRTIETVPLVRGTVSGVDLDPSGSSVVTGNGSFLMSKLLNVNGGSP</sequence>
<reference evidence="8 9" key="1">
    <citation type="journal article" date="2018" name="Genome Announc.">
        <title>Genome Sequence of Geothermobacter sp. HR-1 Iron Reducer from the Loihi Seamount.</title>
        <authorList>
            <person name="Smith H."/>
            <person name="Abuyen K."/>
            <person name="Tremblay J."/>
            <person name="Savalia P."/>
            <person name="Perez-Rodriguez I."/>
            <person name="Emerson D."/>
            <person name="Tully B."/>
            <person name="Amend J."/>
        </authorList>
    </citation>
    <scope>NUCLEOTIDE SEQUENCE [LARGE SCALE GENOMIC DNA]</scope>
    <source>
        <strain evidence="8 9">HR-1</strain>
    </source>
</reference>
<dbReference type="InterPro" id="IPR005648">
    <property type="entry name" value="FlgD"/>
</dbReference>
<dbReference type="InterPro" id="IPR025965">
    <property type="entry name" value="FlgD/Vpr_Ig-like"/>
</dbReference>
<keyword evidence="8" id="KW-0282">Flagellum</keyword>
<dbReference type="GO" id="GO:0044781">
    <property type="term" value="P:bacterial-type flagellum organization"/>
    <property type="evidence" value="ECO:0007669"/>
    <property type="project" value="UniProtKB-UniRule"/>
</dbReference>
<evidence type="ECO:0000313" key="9">
    <source>
        <dbReference type="Proteomes" id="UP000236340"/>
    </source>
</evidence>
<evidence type="ECO:0000256" key="4">
    <source>
        <dbReference type="ARBA" id="ARBA00024746"/>
    </source>
</evidence>
<proteinExistence type="inferred from homology"/>
<accession>A0A2K2HCU5</accession>
<dbReference type="EMBL" id="PPFX01000005">
    <property type="protein sequence ID" value="PNU21122.1"/>
    <property type="molecule type" value="Genomic_DNA"/>
</dbReference>
<evidence type="ECO:0000259" key="6">
    <source>
        <dbReference type="Pfam" id="PF13860"/>
    </source>
</evidence>